<gene>
    <name evidence="2" type="ORF">VC83_03204</name>
</gene>
<proteinExistence type="predicted"/>
<dbReference type="Proteomes" id="UP000077154">
    <property type="component" value="Unassembled WGS sequence"/>
</dbReference>
<feature type="region of interest" description="Disordered" evidence="1">
    <location>
        <begin position="43"/>
        <end position="80"/>
    </location>
</feature>
<accession>A0A177AFL6</accession>
<dbReference type="GeneID" id="36286281"/>
<evidence type="ECO:0000256" key="1">
    <source>
        <dbReference type="SAM" id="MobiDB-lite"/>
    </source>
</evidence>
<dbReference type="AlphaFoldDB" id="A0A177AFL6"/>
<protein>
    <submittedName>
        <fullName evidence="2">Uncharacterized protein</fullName>
    </submittedName>
</protein>
<name>A0A177AFL6_9PEZI</name>
<sequence length="126" mass="14035">MEKDLLRSGGEQTHVVKPGISLPLISQPRISLPPTLRSEKFGHDDYSLHHPGITMSDQNHDERFWGGEGKKKRESRTRRQSHSLAWWVDTSVHYSTPSEARALAVGGVGFRGVSNLPCLIPIARGK</sequence>
<evidence type="ECO:0000313" key="2">
    <source>
        <dbReference type="EMBL" id="OAF59944.1"/>
    </source>
</evidence>
<reference evidence="2" key="1">
    <citation type="submission" date="2016-03" db="EMBL/GenBank/DDBJ databases">
        <title>Updated assembly of Pseudogymnoascus destructans, the fungus causing white-nose syndrome of bats.</title>
        <authorList>
            <person name="Palmer J.M."/>
            <person name="Drees K.P."/>
            <person name="Foster J.T."/>
            <person name="Lindner D.L."/>
        </authorList>
    </citation>
    <scope>NUCLEOTIDE SEQUENCE [LARGE SCALE GENOMIC DNA]</scope>
    <source>
        <strain evidence="2">20631-21</strain>
    </source>
</reference>
<dbReference type="EMBL" id="KV441392">
    <property type="protein sequence ID" value="OAF59944.1"/>
    <property type="molecule type" value="Genomic_DNA"/>
</dbReference>
<organism evidence="2">
    <name type="scientific">Pseudogymnoascus destructans</name>
    <dbReference type="NCBI Taxonomy" id="655981"/>
    <lineage>
        <taxon>Eukaryota</taxon>
        <taxon>Fungi</taxon>
        <taxon>Dikarya</taxon>
        <taxon>Ascomycota</taxon>
        <taxon>Pezizomycotina</taxon>
        <taxon>Leotiomycetes</taxon>
        <taxon>Thelebolales</taxon>
        <taxon>Thelebolaceae</taxon>
        <taxon>Pseudogymnoascus</taxon>
    </lineage>
</organism>
<dbReference type="RefSeq" id="XP_024325226.1">
    <property type="nucleotide sequence ID" value="XM_024466852.1"/>
</dbReference>
<feature type="compositionally biased region" description="Basic and acidic residues" evidence="1">
    <location>
        <begin position="58"/>
        <end position="71"/>
    </location>
</feature>